<evidence type="ECO:0000256" key="4">
    <source>
        <dbReference type="ARBA" id="ARBA00022801"/>
    </source>
</evidence>
<dbReference type="HAMAP" id="MF_00265">
    <property type="entry name" value="VapC_Nob1"/>
    <property type="match status" value="1"/>
</dbReference>
<feature type="binding site" evidence="5">
    <location>
        <position position="94"/>
    </location>
    <ligand>
        <name>Mg(2+)</name>
        <dbReference type="ChEBI" id="CHEBI:18420"/>
    </ligand>
</feature>
<comment type="similarity">
    <text evidence="5">Belongs to the PINc/VapC protein family.</text>
</comment>
<dbReference type="EC" id="3.1.-.-" evidence="5"/>
<evidence type="ECO:0000256" key="5">
    <source>
        <dbReference type="HAMAP-Rule" id="MF_00265"/>
    </source>
</evidence>
<dbReference type="AlphaFoldDB" id="A0A7Y9QUC4"/>
<sequence length="138" mass="14995">MIFLDSSVLARLILRDQPAAYLAARELLRQPKRYGVTGTVLLELVWLLKSKRIGNNDLSRAIAAILALPNLHCPDIEAVWTAQMAHTAGMDFADALHLAISAEAGATGFVTADPLLARHAQRLGLQPPVELLGYHPEP</sequence>
<accession>A0A7Y9QUC4</accession>
<feature type="binding site" evidence="5">
    <location>
        <position position="5"/>
    </location>
    <ligand>
        <name>Mg(2+)</name>
        <dbReference type="ChEBI" id="CHEBI:18420"/>
    </ligand>
</feature>
<protein>
    <recommendedName>
        <fullName evidence="5">Ribonuclease VapC</fullName>
        <shortName evidence="5">RNase VapC</shortName>
        <ecNumber evidence="5">3.1.-.-</ecNumber>
    </recommendedName>
    <alternativeName>
        <fullName evidence="5">Toxin VapC</fullName>
    </alternativeName>
</protein>
<dbReference type="Gene3D" id="3.40.50.1010">
    <property type="entry name" value="5'-nuclease"/>
    <property type="match status" value="1"/>
</dbReference>
<evidence type="ECO:0000256" key="1">
    <source>
        <dbReference type="ARBA" id="ARBA00022649"/>
    </source>
</evidence>
<keyword evidence="4 5" id="KW-0378">Hydrolase</keyword>
<dbReference type="InterPro" id="IPR029060">
    <property type="entry name" value="PIN-like_dom_sf"/>
</dbReference>
<evidence type="ECO:0000313" key="7">
    <source>
        <dbReference type="EMBL" id="NYG31051.1"/>
    </source>
</evidence>
<keyword evidence="5" id="KW-0800">Toxin</keyword>
<comment type="function">
    <text evidence="5">Toxic component of a toxin-antitoxin (TA) system. An RNase.</text>
</comment>
<keyword evidence="3 5" id="KW-0479">Metal-binding</keyword>
<keyword evidence="5" id="KW-0460">Magnesium</keyword>
<dbReference type="GO" id="GO:0090729">
    <property type="term" value="F:toxin activity"/>
    <property type="evidence" value="ECO:0007669"/>
    <property type="project" value="UniProtKB-KW"/>
</dbReference>
<name>A0A7Y9QUC4_9BURK</name>
<evidence type="ECO:0000313" key="8">
    <source>
        <dbReference type="Proteomes" id="UP000518288"/>
    </source>
</evidence>
<dbReference type="EMBL" id="JACCFH010000001">
    <property type="protein sequence ID" value="NYG31051.1"/>
    <property type="molecule type" value="Genomic_DNA"/>
</dbReference>
<keyword evidence="1 5" id="KW-1277">Toxin-antitoxin system</keyword>
<reference evidence="7 8" key="1">
    <citation type="submission" date="2020-07" db="EMBL/GenBank/DDBJ databases">
        <title>Genomic Encyclopedia of Archaeal and Bacterial Type Strains, Phase II (KMG-II): from individual species to whole genera.</title>
        <authorList>
            <person name="Goeker M."/>
        </authorList>
    </citation>
    <scope>NUCLEOTIDE SEQUENCE [LARGE SCALE GENOMIC DNA]</scope>
    <source>
        <strain evidence="7 8">DSM 21226</strain>
    </source>
</reference>
<dbReference type="RefSeq" id="WP_179631960.1">
    <property type="nucleotide sequence ID" value="NZ_CAXYYM010000059.1"/>
</dbReference>
<gene>
    <name evidence="5" type="primary">vapC</name>
    <name evidence="7" type="ORF">BDD16_000037</name>
</gene>
<comment type="cofactor">
    <cofactor evidence="5">
        <name>Mg(2+)</name>
        <dbReference type="ChEBI" id="CHEBI:18420"/>
    </cofactor>
</comment>
<organism evidence="7 8">
    <name type="scientific">Sphaerotilus montanus</name>
    <dbReference type="NCBI Taxonomy" id="522889"/>
    <lineage>
        <taxon>Bacteria</taxon>
        <taxon>Pseudomonadati</taxon>
        <taxon>Pseudomonadota</taxon>
        <taxon>Betaproteobacteria</taxon>
        <taxon>Burkholderiales</taxon>
        <taxon>Sphaerotilaceae</taxon>
        <taxon>Sphaerotilus</taxon>
    </lineage>
</organism>
<comment type="caution">
    <text evidence="7">The sequence shown here is derived from an EMBL/GenBank/DDBJ whole genome shotgun (WGS) entry which is preliminary data.</text>
</comment>
<dbReference type="InterPro" id="IPR022907">
    <property type="entry name" value="VapC_family"/>
</dbReference>
<dbReference type="GO" id="GO:0000287">
    <property type="term" value="F:magnesium ion binding"/>
    <property type="evidence" value="ECO:0007669"/>
    <property type="project" value="UniProtKB-UniRule"/>
</dbReference>
<dbReference type="CDD" id="cd18683">
    <property type="entry name" value="PIN_VapC-like"/>
    <property type="match status" value="1"/>
</dbReference>
<feature type="domain" description="PIN" evidence="6">
    <location>
        <begin position="2"/>
        <end position="119"/>
    </location>
</feature>
<keyword evidence="2 5" id="KW-0540">Nuclease</keyword>
<keyword evidence="8" id="KW-1185">Reference proteome</keyword>
<proteinExistence type="inferred from homology"/>
<dbReference type="InterPro" id="IPR002716">
    <property type="entry name" value="PIN_dom"/>
</dbReference>
<dbReference type="Proteomes" id="UP000518288">
    <property type="component" value="Unassembled WGS sequence"/>
</dbReference>
<dbReference type="Pfam" id="PF01850">
    <property type="entry name" value="PIN"/>
    <property type="match status" value="1"/>
</dbReference>
<dbReference type="GO" id="GO:0004540">
    <property type="term" value="F:RNA nuclease activity"/>
    <property type="evidence" value="ECO:0007669"/>
    <property type="project" value="InterPro"/>
</dbReference>
<evidence type="ECO:0000259" key="6">
    <source>
        <dbReference type="Pfam" id="PF01850"/>
    </source>
</evidence>
<dbReference type="GO" id="GO:0016787">
    <property type="term" value="F:hydrolase activity"/>
    <property type="evidence" value="ECO:0007669"/>
    <property type="project" value="UniProtKB-KW"/>
</dbReference>
<dbReference type="SUPFAM" id="SSF88723">
    <property type="entry name" value="PIN domain-like"/>
    <property type="match status" value="1"/>
</dbReference>
<evidence type="ECO:0000256" key="2">
    <source>
        <dbReference type="ARBA" id="ARBA00022722"/>
    </source>
</evidence>
<evidence type="ECO:0000256" key="3">
    <source>
        <dbReference type="ARBA" id="ARBA00022723"/>
    </source>
</evidence>